<evidence type="ECO:0000256" key="2">
    <source>
        <dbReference type="ARBA" id="ARBA00022679"/>
    </source>
</evidence>
<evidence type="ECO:0000313" key="5">
    <source>
        <dbReference type="Proteomes" id="UP000233425"/>
    </source>
</evidence>
<dbReference type="GO" id="GO:0008897">
    <property type="term" value="F:holo-[acyl-carrier-protein] synthase activity"/>
    <property type="evidence" value="ECO:0007669"/>
    <property type="project" value="InterPro"/>
</dbReference>
<dbReference type="Gene3D" id="3.90.470.20">
    <property type="entry name" value="4'-phosphopantetheinyl transferase domain"/>
    <property type="match status" value="2"/>
</dbReference>
<dbReference type="PANTHER" id="PTHR12215">
    <property type="entry name" value="PHOSPHOPANTETHEINE TRANSFERASE"/>
    <property type="match status" value="1"/>
</dbReference>
<comment type="caution">
    <text evidence="4">The sequence shown here is derived from an EMBL/GenBank/DDBJ whole genome shotgun (WGS) entry which is preliminary data.</text>
</comment>
<dbReference type="PANTHER" id="PTHR12215:SF10">
    <property type="entry name" value="L-AMINOADIPATE-SEMIALDEHYDE DEHYDROGENASE-PHOSPHOPANTETHEINYL TRANSFERASE"/>
    <property type="match status" value="1"/>
</dbReference>
<dbReference type="EMBL" id="NNSR01000045">
    <property type="protein sequence ID" value="PKD30796.1"/>
    <property type="molecule type" value="Genomic_DNA"/>
</dbReference>
<dbReference type="EC" id="2.7.8.-" evidence="4"/>
<dbReference type="SUPFAM" id="SSF56214">
    <property type="entry name" value="4'-phosphopantetheinyl transferase"/>
    <property type="match status" value="2"/>
</dbReference>
<dbReference type="InterPro" id="IPR050559">
    <property type="entry name" value="P-Pant_transferase_sf"/>
</dbReference>
<dbReference type="Proteomes" id="UP000233425">
    <property type="component" value="Unassembled WGS sequence"/>
</dbReference>
<dbReference type="InterPro" id="IPR008278">
    <property type="entry name" value="4-PPantetheinyl_Trfase_dom"/>
</dbReference>
<dbReference type="InterPro" id="IPR037143">
    <property type="entry name" value="4-PPantetheinyl_Trfase_dom_sf"/>
</dbReference>
<sequence length="209" mass="23852">MIRLTHSVAIDMKTRLFITDIRKISFDRVGELSPERAERVQRCRRADDKLRCIAGGLFMNKFLGGAKITVNEFGKPECDNGLCFNISHSGSYVLFALSDSEVGCDIEEIRFLNGIRLGKIVFCDNEMKLLGNAFDRLGTFFELWTKKEALLKCMGDGFHRGAKSVDVSSGKFSENQIEYYMKQYKFSDYEISLCSVQNDFPKDIEFITL</sequence>
<feature type="domain" description="4'-phosphopantetheinyl transferase" evidence="3">
    <location>
        <begin position="102"/>
        <end position="190"/>
    </location>
</feature>
<comment type="similarity">
    <text evidence="1">Belongs to the P-Pant transferase superfamily. Gsp/Sfp/HetI/AcpT family.</text>
</comment>
<dbReference type="GO" id="GO:0019878">
    <property type="term" value="P:lysine biosynthetic process via aminoadipic acid"/>
    <property type="evidence" value="ECO:0007669"/>
    <property type="project" value="TreeGrafter"/>
</dbReference>
<name>A0A2N0UUZ6_9FIRM</name>
<reference evidence="4" key="1">
    <citation type="journal article" date="2018" name="Environ. Microbiol.">
        <title>Sporulation capability and amylosome conservation among diverse human colonic and rumen isolates of the keystone starch-degrader Ruminococcus bromii.</title>
        <authorList>
            <person name="Mukhopadhya I."/>
            <person name="Morais S."/>
            <person name="Laverde-Gomez J."/>
            <person name="Sheridan P.O."/>
            <person name="Walker A.W."/>
            <person name="Kelly W."/>
            <person name="Klieve A.V."/>
            <person name="Ouwerkerk D."/>
            <person name="Duncan S.H."/>
            <person name="Louis P."/>
            <person name="Koropatkin N."/>
            <person name="Cockburn D."/>
            <person name="Kibler R."/>
            <person name="Cooper P.J."/>
            <person name="Sandoval C."/>
            <person name="Crost E."/>
            <person name="Juge N."/>
            <person name="Bayer E.A."/>
            <person name="Flint H.J."/>
        </authorList>
    </citation>
    <scope>NUCLEOTIDE SEQUENCE [LARGE SCALE GENOMIC DNA]</scope>
    <source>
        <strain evidence="4">ATCC 27255</strain>
    </source>
</reference>
<keyword evidence="2 4" id="KW-0808">Transferase</keyword>
<gene>
    <name evidence="4" type="primary">sfp</name>
    <name evidence="4" type="ORF">RBATCC27255_00927</name>
</gene>
<dbReference type="Pfam" id="PF01648">
    <property type="entry name" value="ACPS"/>
    <property type="match status" value="1"/>
</dbReference>
<accession>A0A2N0UUZ6</accession>
<evidence type="ECO:0000259" key="3">
    <source>
        <dbReference type="Pfam" id="PF01648"/>
    </source>
</evidence>
<dbReference type="AlphaFoldDB" id="A0A2N0UUZ6"/>
<proteinExistence type="inferred from homology"/>
<evidence type="ECO:0000256" key="1">
    <source>
        <dbReference type="ARBA" id="ARBA00010990"/>
    </source>
</evidence>
<keyword evidence="5" id="KW-1185">Reference proteome</keyword>
<dbReference type="GO" id="GO:0005829">
    <property type="term" value="C:cytosol"/>
    <property type="evidence" value="ECO:0007669"/>
    <property type="project" value="TreeGrafter"/>
</dbReference>
<protein>
    <submittedName>
        <fullName evidence="4">4'-phosphopantetheinyl transferase sfp</fullName>
        <ecNumber evidence="4">2.7.8.-</ecNumber>
    </submittedName>
</protein>
<organism evidence="4 5">
    <name type="scientific">Ruminococcus bromii</name>
    <dbReference type="NCBI Taxonomy" id="40518"/>
    <lineage>
        <taxon>Bacteria</taxon>
        <taxon>Bacillati</taxon>
        <taxon>Bacillota</taxon>
        <taxon>Clostridia</taxon>
        <taxon>Eubacteriales</taxon>
        <taxon>Oscillospiraceae</taxon>
        <taxon>Ruminococcus</taxon>
    </lineage>
</organism>
<evidence type="ECO:0000313" key="4">
    <source>
        <dbReference type="EMBL" id="PKD30796.1"/>
    </source>
</evidence>
<dbReference type="GO" id="GO:0000287">
    <property type="term" value="F:magnesium ion binding"/>
    <property type="evidence" value="ECO:0007669"/>
    <property type="project" value="InterPro"/>
</dbReference>